<dbReference type="PANTHER" id="PTHR11017:SF263">
    <property type="entry name" value="ADP-RIBOSYL CYCLASE_CYCLIC ADP-RIBOSE HYDROLASE"/>
    <property type="match status" value="1"/>
</dbReference>
<protein>
    <recommendedName>
        <fullName evidence="3">Disease resistance protein</fullName>
    </recommendedName>
</protein>
<reference evidence="1" key="1">
    <citation type="submission" date="2018-05" db="EMBL/GenBank/DDBJ databases">
        <title>Draft genome of Mucuna pruriens seed.</title>
        <authorList>
            <person name="Nnadi N.E."/>
            <person name="Vos R."/>
            <person name="Hasami M.H."/>
            <person name="Devisetty U.K."/>
            <person name="Aguiy J.C."/>
        </authorList>
    </citation>
    <scope>NUCLEOTIDE SEQUENCE [LARGE SCALE GENOMIC DNA]</scope>
    <source>
        <strain evidence="1">JCA_2017</strain>
    </source>
</reference>
<evidence type="ECO:0000313" key="2">
    <source>
        <dbReference type="Proteomes" id="UP000257109"/>
    </source>
</evidence>
<sequence length="188" mass="22326">MSLTTVIIRATIMSYKKGWSIMPKVFLLAGHLCGNKKEVWESELDKLKKMPHRKVYDVMIWSYYDLDHKQQQIFLDLVYHITTRKITRFLWSLNMKFFVVHKVISASDLKLLLKDGENDNSVVADLERLKDRALITFSKDNFVSMRDSLQEMAWEIVRREFIANPRSHSRLWDPDDIYDTLKNDKVRA</sequence>
<dbReference type="GO" id="GO:0006952">
    <property type="term" value="P:defense response"/>
    <property type="evidence" value="ECO:0007669"/>
    <property type="project" value="InterPro"/>
</dbReference>
<dbReference type="InterPro" id="IPR044974">
    <property type="entry name" value="Disease_R_plants"/>
</dbReference>
<evidence type="ECO:0000313" key="1">
    <source>
        <dbReference type="EMBL" id="RDX66886.1"/>
    </source>
</evidence>
<dbReference type="AlphaFoldDB" id="A0A371ELL5"/>
<proteinExistence type="predicted"/>
<keyword evidence="2" id="KW-1185">Reference proteome</keyword>
<dbReference type="PANTHER" id="PTHR11017">
    <property type="entry name" value="LEUCINE-RICH REPEAT-CONTAINING PROTEIN"/>
    <property type="match status" value="1"/>
</dbReference>
<dbReference type="Proteomes" id="UP000257109">
    <property type="component" value="Unassembled WGS sequence"/>
</dbReference>
<evidence type="ECO:0008006" key="3">
    <source>
        <dbReference type="Google" id="ProtNLM"/>
    </source>
</evidence>
<name>A0A371ELL5_MUCPR</name>
<dbReference type="OrthoDB" id="762143at2759"/>
<feature type="non-terminal residue" evidence="1">
    <location>
        <position position="1"/>
    </location>
</feature>
<accession>A0A371ELL5</accession>
<organism evidence="1 2">
    <name type="scientific">Mucuna pruriens</name>
    <name type="common">Velvet bean</name>
    <name type="synonym">Dolichos pruriens</name>
    <dbReference type="NCBI Taxonomy" id="157652"/>
    <lineage>
        <taxon>Eukaryota</taxon>
        <taxon>Viridiplantae</taxon>
        <taxon>Streptophyta</taxon>
        <taxon>Embryophyta</taxon>
        <taxon>Tracheophyta</taxon>
        <taxon>Spermatophyta</taxon>
        <taxon>Magnoliopsida</taxon>
        <taxon>eudicotyledons</taxon>
        <taxon>Gunneridae</taxon>
        <taxon>Pentapetalae</taxon>
        <taxon>rosids</taxon>
        <taxon>fabids</taxon>
        <taxon>Fabales</taxon>
        <taxon>Fabaceae</taxon>
        <taxon>Papilionoideae</taxon>
        <taxon>50 kb inversion clade</taxon>
        <taxon>NPAAA clade</taxon>
        <taxon>indigoferoid/millettioid clade</taxon>
        <taxon>Phaseoleae</taxon>
        <taxon>Mucuna</taxon>
    </lineage>
</organism>
<gene>
    <name evidence="1" type="ORF">CR513_54301</name>
</gene>
<dbReference type="EMBL" id="QJKJ01013229">
    <property type="protein sequence ID" value="RDX66886.1"/>
    <property type="molecule type" value="Genomic_DNA"/>
</dbReference>
<comment type="caution">
    <text evidence="1">The sequence shown here is derived from an EMBL/GenBank/DDBJ whole genome shotgun (WGS) entry which is preliminary data.</text>
</comment>